<sequence length="380" mass="41448">MPQRKSLPKRLRLFGEQAASHPDVDDLLTDACQEVAGAVNVNHVKALEYLPDEKQLLVRAGIGWKPGVVGKTKLAAGLESAAGFTLQTGKPTIANDLDTEERFHIPKLLRDHGVRSAVNVLIKSRDYTFGVLEADSVEPRRFGQAEVDTLQGFANILALVIVQNRLARENFALSQKLDLLLRELAHRTKNNNQMLLSIISLQKQKANMLDVSLALDDVMNRIFIMNTIDNFLTLVDDTEKIDVPSYLGAVSGKVFSSLSASTNQVRLLTDFADCVLDRDQAQGLAIIINEFITNSFKYAFKAAGTLTVKMQFDEEAALLDLMDDGPGVPDDVVPGLGLQIIEAMAGQLEGKAEWHSSEGAHLRIILPRKSAVARGGAAPG</sequence>
<keyword evidence="4" id="KW-0808">Transferase</keyword>
<organism evidence="9 10">
    <name type="scientific">Defluviicoccus vanus</name>
    <dbReference type="NCBI Taxonomy" id="111831"/>
    <lineage>
        <taxon>Bacteria</taxon>
        <taxon>Pseudomonadati</taxon>
        <taxon>Pseudomonadota</taxon>
        <taxon>Alphaproteobacteria</taxon>
        <taxon>Rhodospirillales</taxon>
        <taxon>Rhodospirillaceae</taxon>
        <taxon>Defluviicoccus</taxon>
    </lineage>
</organism>
<dbReference type="SMART" id="SM00065">
    <property type="entry name" value="GAF"/>
    <property type="match status" value="1"/>
</dbReference>
<comment type="catalytic activity">
    <reaction evidence="1">
        <text>ATP + protein L-histidine = ADP + protein N-phospho-L-histidine.</text>
        <dbReference type="EC" id="2.7.13.3"/>
    </reaction>
</comment>
<dbReference type="InterPro" id="IPR003018">
    <property type="entry name" value="GAF"/>
</dbReference>
<protein>
    <recommendedName>
        <fullName evidence="2">histidine kinase</fullName>
        <ecNumber evidence="2">2.7.13.3</ecNumber>
    </recommendedName>
</protein>
<name>A0A7H1MXK7_9PROT</name>
<evidence type="ECO:0000256" key="1">
    <source>
        <dbReference type="ARBA" id="ARBA00000085"/>
    </source>
</evidence>
<evidence type="ECO:0000256" key="2">
    <source>
        <dbReference type="ARBA" id="ARBA00012438"/>
    </source>
</evidence>
<dbReference type="InterPro" id="IPR005467">
    <property type="entry name" value="His_kinase_dom"/>
</dbReference>
<dbReference type="InterPro" id="IPR036890">
    <property type="entry name" value="HATPase_C_sf"/>
</dbReference>
<dbReference type="RefSeq" id="WP_190261635.1">
    <property type="nucleotide sequence ID" value="NZ_CP053923.1"/>
</dbReference>
<evidence type="ECO:0000313" key="10">
    <source>
        <dbReference type="Proteomes" id="UP000516369"/>
    </source>
</evidence>
<dbReference type="Pfam" id="PF01590">
    <property type="entry name" value="GAF"/>
    <property type="match status" value="1"/>
</dbReference>
<evidence type="ECO:0000313" key="9">
    <source>
        <dbReference type="EMBL" id="QNT68193.1"/>
    </source>
</evidence>
<feature type="domain" description="Histidine kinase" evidence="8">
    <location>
        <begin position="183"/>
        <end position="370"/>
    </location>
</feature>
<keyword evidence="6" id="KW-0418">Kinase</keyword>
<dbReference type="Gene3D" id="3.30.565.10">
    <property type="entry name" value="Histidine kinase-like ATPase, C-terminal domain"/>
    <property type="match status" value="1"/>
</dbReference>
<dbReference type="Pfam" id="PF02518">
    <property type="entry name" value="HATPase_c"/>
    <property type="match status" value="1"/>
</dbReference>
<dbReference type="GO" id="GO:0004673">
    <property type="term" value="F:protein histidine kinase activity"/>
    <property type="evidence" value="ECO:0007669"/>
    <property type="project" value="UniProtKB-EC"/>
</dbReference>
<reference evidence="9 10" key="1">
    <citation type="submission" date="2020-05" db="EMBL/GenBank/DDBJ databases">
        <title>Complete closed genome sequence of Defluviicoccus vanus.</title>
        <authorList>
            <person name="Bessarab I."/>
            <person name="Arumugam K."/>
            <person name="Maszenan A.M."/>
            <person name="Seviour R.J."/>
            <person name="Williams R.B."/>
        </authorList>
    </citation>
    <scope>NUCLEOTIDE SEQUENCE [LARGE SCALE GENOMIC DNA]</scope>
    <source>
        <strain evidence="9 10">Ben 114</strain>
    </source>
</reference>
<keyword evidence="5" id="KW-0547">Nucleotide-binding</keyword>
<evidence type="ECO:0000256" key="3">
    <source>
        <dbReference type="ARBA" id="ARBA00022553"/>
    </source>
</evidence>
<keyword evidence="3" id="KW-0597">Phosphoprotein</keyword>
<dbReference type="PROSITE" id="PS50109">
    <property type="entry name" value="HIS_KIN"/>
    <property type="match status" value="1"/>
</dbReference>
<evidence type="ECO:0000256" key="5">
    <source>
        <dbReference type="ARBA" id="ARBA00022741"/>
    </source>
</evidence>
<dbReference type="PANTHER" id="PTHR41523:SF8">
    <property type="entry name" value="ETHYLENE RESPONSE SENSOR PROTEIN"/>
    <property type="match status" value="1"/>
</dbReference>
<dbReference type="Proteomes" id="UP000516369">
    <property type="component" value="Chromosome"/>
</dbReference>
<dbReference type="InterPro" id="IPR003594">
    <property type="entry name" value="HATPase_dom"/>
</dbReference>
<dbReference type="GO" id="GO:0005524">
    <property type="term" value="F:ATP binding"/>
    <property type="evidence" value="ECO:0007669"/>
    <property type="project" value="UniProtKB-KW"/>
</dbReference>
<dbReference type="Pfam" id="PF07568">
    <property type="entry name" value="HisKA_2"/>
    <property type="match status" value="1"/>
</dbReference>
<dbReference type="SUPFAM" id="SSF55874">
    <property type="entry name" value="ATPase domain of HSP90 chaperone/DNA topoisomerase II/histidine kinase"/>
    <property type="match status" value="1"/>
</dbReference>
<dbReference type="SUPFAM" id="SSF55781">
    <property type="entry name" value="GAF domain-like"/>
    <property type="match status" value="1"/>
</dbReference>
<keyword evidence="7" id="KW-0067">ATP-binding</keyword>
<keyword evidence="10" id="KW-1185">Reference proteome</keyword>
<evidence type="ECO:0000256" key="6">
    <source>
        <dbReference type="ARBA" id="ARBA00022777"/>
    </source>
</evidence>
<dbReference type="InterPro" id="IPR011495">
    <property type="entry name" value="Sig_transdc_His_kin_sub2_dim/P"/>
</dbReference>
<dbReference type="AlphaFoldDB" id="A0A7H1MXK7"/>
<dbReference type="KEGG" id="dvn:HQ394_00935"/>
<evidence type="ECO:0000256" key="7">
    <source>
        <dbReference type="ARBA" id="ARBA00022840"/>
    </source>
</evidence>
<evidence type="ECO:0000259" key="8">
    <source>
        <dbReference type="PROSITE" id="PS50109"/>
    </source>
</evidence>
<dbReference type="PANTHER" id="PTHR41523">
    <property type="entry name" value="TWO-COMPONENT SYSTEM SENSOR PROTEIN"/>
    <property type="match status" value="1"/>
</dbReference>
<dbReference type="InterPro" id="IPR029016">
    <property type="entry name" value="GAF-like_dom_sf"/>
</dbReference>
<proteinExistence type="predicted"/>
<dbReference type="Gene3D" id="3.30.450.40">
    <property type="match status" value="1"/>
</dbReference>
<evidence type="ECO:0000256" key="4">
    <source>
        <dbReference type="ARBA" id="ARBA00022679"/>
    </source>
</evidence>
<gene>
    <name evidence="9" type="ORF">HQ394_00935</name>
</gene>
<dbReference type="SMART" id="SM00387">
    <property type="entry name" value="HATPase_c"/>
    <property type="match status" value="1"/>
</dbReference>
<dbReference type="EC" id="2.7.13.3" evidence="2"/>
<dbReference type="EMBL" id="CP053923">
    <property type="protein sequence ID" value="QNT68193.1"/>
    <property type="molecule type" value="Genomic_DNA"/>
</dbReference>
<accession>A0A7H1MXK7</accession>